<dbReference type="GO" id="GO:0006298">
    <property type="term" value="P:mismatch repair"/>
    <property type="evidence" value="ECO:0007669"/>
    <property type="project" value="InterPro"/>
</dbReference>
<dbReference type="InterPro" id="IPR027417">
    <property type="entry name" value="P-loop_NTPase"/>
</dbReference>
<name>A0A1E5ING8_ENDTX</name>
<comment type="caution">
    <text evidence="5">The sequence shown here is derived from an EMBL/GenBank/DDBJ whole genome shotgun (WGS) entry which is preliminary data.</text>
</comment>
<evidence type="ECO:0000259" key="4">
    <source>
        <dbReference type="Pfam" id="PF00488"/>
    </source>
</evidence>
<keyword evidence="6" id="KW-1185">Reference proteome</keyword>
<evidence type="ECO:0000256" key="2">
    <source>
        <dbReference type="ARBA" id="ARBA00022840"/>
    </source>
</evidence>
<dbReference type="SUPFAM" id="SSF52540">
    <property type="entry name" value="P-loop containing nucleoside triphosphate hydrolases"/>
    <property type="match status" value="1"/>
</dbReference>
<dbReference type="GO" id="GO:0030983">
    <property type="term" value="F:mismatched DNA binding"/>
    <property type="evidence" value="ECO:0007669"/>
    <property type="project" value="InterPro"/>
</dbReference>
<accession>A0A1E5ING8</accession>
<keyword evidence="3" id="KW-0238">DNA-binding</keyword>
<dbReference type="PANTHER" id="PTHR11361">
    <property type="entry name" value="DNA MISMATCH REPAIR PROTEIN MUTS FAMILY MEMBER"/>
    <property type="match status" value="1"/>
</dbReference>
<dbReference type="Gene3D" id="3.40.50.300">
    <property type="entry name" value="P-loop containing nucleotide triphosphate hydrolases"/>
    <property type="match status" value="1"/>
</dbReference>
<dbReference type="EMBL" id="LNVX01000200">
    <property type="protein sequence ID" value="OEG71508.1"/>
    <property type="molecule type" value="Genomic_DNA"/>
</dbReference>
<keyword evidence="2" id="KW-0067">ATP-binding</keyword>
<evidence type="ECO:0000313" key="6">
    <source>
        <dbReference type="Proteomes" id="UP000095237"/>
    </source>
</evidence>
<evidence type="ECO:0000256" key="3">
    <source>
        <dbReference type="ARBA" id="ARBA00023125"/>
    </source>
</evidence>
<dbReference type="PANTHER" id="PTHR11361:SF34">
    <property type="entry name" value="DNA MISMATCH REPAIR PROTEIN MSH1, MITOCHONDRIAL"/>
    <property type="match status" value="1"/>
</dbReference>
<dbReference type="InterPro" id="IPR000432">
    <property type="entry name" value="DNA_mismatch_repair_MutS_C"/>
</dbReference>
<evidence type="ECO:0000256" key="1">
    <source>
        <dbReference type="ARBA" id="ARBA00022741"/>
    </source>
</evidence>
<dbReference type="GO" id="GO:0140664">
    <property type="term" value="F:ATP-dependent DNA damage sensor activity"/>
    <property type="evidence" value="ECO:0007669"/>
    <property type="project" value="InterPro"/>
</dbReference>
<keyword evidence="1" id="KW-0547">Nucleotide-binding</keyword>
<sequence>MVNYSIDVKEWNGDVIFLHKIIKGSADKSYGIHVAKIAGIPHQVIERAYKILNRLKKNSAESSKCNQEPQIEFFCAEPQILTELKISI</sequence>
<dbReference type="Proteomes" id="UP000095237">
    <property type="component" value="Unassembled WGS sequence"/>
</dbReference>
<reference evidence="5 6" key="1">
    <citation type="submission" date="2015-11" db="EMBL/GenBank/DDBJ databases">
        <title>Evidence for parallel genomic evolution in an endosymbiosis of termite gut flagellates.</title>
        <authorList>
            <person name="Zheng H."/>
        </authorList>
    </citation>
    <scope>NUCLEOTIDE SEQUENCE [LARGE SCALE GENOMIC DNA]</scope>
    <source>
        <strain evidence="5 6">CET450</strain>
    </source>
</reference>
<dbReference type="GO" id="GO:0005524">
    <property type="term" value="F:ATP binding"/>
    <property type="evidence" value="ECO:0007669"/>
    <property type="project" value="UniProtKB-KW"/>
</dbReference>
<gene>
    <name evidence="5" type="ORF">ATZ36_14370</name>
</gene>
<organism evidence="5 6">
    <name type="scientific">Endomicrobium trichonymphae</name>
    <dbReference type="NCBI Taxonomy" id="1408204"/>
    <lineage>
        <taxon>Bacteria</taxon>
        <taxon>Pseudomonadati</taxon>
        <taxon>Elusimicrobiota</taxon>
        <taxon>Endomicrobiia</taxon>
        <taxon>Endomicrobiales</taxon>
        <taxon>Endomicrobiaceae</taxon>
        <taxon>Candidatus Endomicrobiellum</taxon>
    </lineage>
</organism>
<dbReference type="AlphaFoldDB" id="A0A1E5ING8"/>
<evidence type="ECO:0000313" key="5">
    <source>
        <dbReference type="EMBL" id="OEG71508.1"/>
    </source>
</evidence>
<dbReference type="GO" id="GO:0005829">
    <property type="term" value="C:cytosol"/>
    <property type="evidence" value="ECO:0007669"/>
    <property type="project" value="TreeGrafter"/>
</dbReference>
<protein>
    <recommendedName>
        <fullName evidence="4">DNA mismatch repair proteins mutS family domain-containing protein</fullName>
    </recommendedName>
</protein>
<dbReference type="InterPro" id="IPR045076">
    <property type="entry name" value="MutS"/>
</dbReference>
<proteinExistence type="predicted"/>
<feature type="domain" description="DNA mismatch repair proteins mutS family" evidence="4">
    <location>
        <begin position="3"/>
        <end position="56"/>
    </location>
</feature>
<dbReference type="Pfam" id="PF00488">
    <property type="entry name" value="MutS_V"/>
    <property type="match status" value="1"/>
</dbReference>